<protein>
    <submittedName>
        <fullName evidence="1">Uncharacterized protein</fullName>
    </submittedName>
</protein>
<dbReference type="Proteomes" id="UP001197093">
    <property type="component" value="Unassembled WGS sequence"/>
</dbReference>
<name>A0AAD4EWK9_9PEZI</name>
<accession>A0AAD4EWK9</accession>
<proteinExistence type="predicted"/>
<dbReference type="SUPFAM" id="SSF56399">
    <property type="entry name" value="ADP-ribosylation"/>
    <property type="match status" value="1"/>
</dbReference>
<dbReference type="EMBL" id="JAHCVI010000002">
    <property type="protein sequence ID" value="KAG7288685.1"/>
    <property type="molecule type" value="Genomic_DNA"/>
</dbReference>
<dbReference type="AlphaFoldDB" id="A0AAD4EWK9"/>
<evidence type="ECO:0000313" key="2">
    <source>
        <dbReference type="Proteomes" id="UP001197093"/>
    </source>
</evidence>
<evidence type="ECO:0000313" key="1">
    <source>
        <dbReference type="EMBL" id="KAG7288685.1"/>
    </source>
</evidence>
<comment type="caution">
    <text evidence="1">The sequence shown here is derived from an EMBL/GenBank/DDBJ whole genome shotgun (WGS) entry which is preliminary data.</text>
</comment>
<dbReference type="PANTHER" id="PTHR34129">
    <property type="entry name" value="BLR1139 PROTEIN"/>
    <property type="match status" value="1"/>
</dbReference>
<sequence length="140" mass="15535">MAPLPAPSPLPDFVYKITPTAPPDPIPEQYPLSELDRQDGFVHLSASWQASSPFHIIQSKVPITADLFFKDAVSFYLVKLRLANFDPASVKWDEVDGTNGCPHLYGNFGGQDVVAVKEFRRGEGQTWKEVFAGDKGAWLE</sequence>
<dbReference type="InterPro" id="IPR009297">
    <property type="entry name" value="DUF952"/>
</dbReference>
<reference evidence="1" key="1">
    <citation type="submission" date="2023-02" db="EMBL/GenBank/DDBJ databases">
        <authorList>
            <person name="Palmer J.M."/>
        </authorList>
    </citation>
    <scope>NUCLEOTIDE SEQUENCE</scope>
    <source>
        <strain evidence="1">FW57</strain>
    </source>
</reference>
<gene>
    <name evidence="1" type="ORF">NEMBOFW57_005041</name>
</gene>
<dbReference type="Pfam" id="PF06108">
    <property type="entry name" value="DUF952"/>
    <property type="match status" value="1"/>
</dbReference>
<dbReference type="PANTHER" id="PTHR34129:SF1">
    <property type="entry name" value="DUF952 DOMAIN-CONTAINING PROTEIN"/>
    <property type="match status" value="1"/>
</dbReference>
<organism evidence="1 2">
    <name type="scientific">Staphylotrichum longicolle</name>
    <dbReference type="NCBI Taxonomy" id="669026"/>
    <lineage>
        <taxon>Eukaryota</taxon>
        <taxon>Fungi</taxon>
        <taxon>Dikarya</taxon>
        <taxon>Ascomycota</taxon>
        <taxon>Pezizomycotina</taxon>
        <taxon>Sordariomycetes</taxon>
        <taxon>Sordariomycetidae</taxon>
        <taxon>Sordariales</taxon>
        <taxon>Chaetomiaceae</taxon>
        <taxon>Staphylotrichum</taxon>
    </lineage>
</organism>
<dbReference type="Gene3D" id="3.20.170.20">
    <property type="entry name" value="Protein of unknown function DUF952"/>
    <property type="match status" value="1"/>
</dbReference>
<keyword evidence="2" id="KW-1185">Reference proteome</keyword>